<evidence type="ECO:0000259" key="3">
    <source>
        <dbReference type="Pfam" id="PF00675"/>
    </source>
</evidence>
<dbReference type="GO" id="GO:0046872">
    <property type="term" value="F:metal ion binding"/>
    <property type="evidence" value="ECO:0007669"/>
    <property type="project" value="InterPro"/>
</dbReference>
<dbReference type="Pfam" id="PF05193">
    <property type="entry name" value="Peptidase_M16_C"/>
    <property type="match status" value="2"/>
</dbReference>
<evidence type="ECO:0000256" key="2">
    <source>
        <dbReference type="SAM" id="SignalP"/>
    </source>
</evidence>
<evidence type="ECO:0000313" key="5">
    <source>
        <dbReference type="EMBL" id="MDC8014181.1"/>
    </source>
</evidence>
<dbReference type="SUPFAM" id="SSF63411">
    <property type="entry name" value="LuxS/MPP-like metallohydrolase"/>
    <property type="match status" value="4"/>
</dbReference>
<dbReference type="AlphaFoldDB" id="A0A9X3YKR5"/>
<sequence length="918" mass="100131">MKKILAVALAAALACGGAVAAPPVPSPSAAAVDIAFERFVLPNGLTVVVHEDRKAPVVAVSIWYHVGSKDEKVGKTGFAHLFEHLMFQASENHRDEFFRPFELVGATDQNGTTWLDRTNYYETVPTTALDMTLWMESDRMGHLLGAIDQKVLDEQRGVVQNEKRQGENQPYGKVDELRQRASFPEGHPYRWDTIGSMEDLNAASLDDVKQWFRDYYGAANTTIVLAGDIDAKTAREKVQKYFGDIDAGPPIARRKAWVAPRSEPTRETMLDRVAQTRIYKSWNVPQRGTADLTYLQLAAAVLGGGKTSRLYQRLVYADQIADSVDVDIEPFELASLFGVQVDVKAGVDPAKVEAVIAEEWQRFLDKGPTEEEIRRVKLASQAGFVRGVEKVGGSGKATVLAEGQVYLDDPGAFRKSLARLDAATPADVQNAARSWIAKGDYTLRVDPYPPYTTTKSDVDRAKGVPAVDTFPNLTFPALERGKLKNGIEVVLARRASVPVVKLAMEFAGGYAADQGRKLGTSSFAMSMLDEGTKTLGPIDIAKRQEELGAGIGASSSLDASSISLDALKSQLKPSLALYADVVRNPAFAPRELERLRGQWLAGIAQEKTAPVPLALRVLPPLVYGEGHPYAIPLTGSGTEESIRSLTADDLAAYHRDVVRPDNARILVAGDTTLEEITRELDAVFGDWKAPSTPLVKRDVANVALQGKPRVFLMDKPGSQQSLILAAEIAPSSKVPNYLEIGTMNSAFGGAFTSRLNMNLREDKHWSYGAGSFLGSAQGPRMVTLYAPVQTDKTAESMQEMLKETRELVTTKPLTREEIDKIRVGDVRELPGRFETIGSVLGAVADIVRWGRPDDYVQTLKGRIEGQSDDAVRAAAKEVFKPDAFTWVVVGDLSKVEAKIRALNLGEVKVIDAAGKVVR</sequence>
<feature type="domain" description="Peptidase M16 N-terminal" evidence="3">
    <location>
        <begin position="47"/>
        <end position="179"/>
    </location>
</feature>
<gene>
    <name evidence="5" type="ORF">OD750_016670</name>
</gene>
<dbReference type="Pfam" id="PF00675">
    <property type="entry name" value="Peptidase_M16"/>
    <property type="match status" value="2"/>
</dbReference>
<feature type="domain" description="Peptidase M16 C-terminal" evidence="4">
    <location>
        <begin position="204"/>
        <end position="377"/>
    </location>
</feature>
<dbReference type="Gene3D" id="3.30.830.10">
    <property type="entry name" value="Metalloenzyme, LuxS/M16 peptidase-like"/>
    <property type="match status" value="4"/>
</dbReference>
<dbReference type="InterPro" id="IPR011249">
    <property type="entry name" value="Metalloenz_LuxS/M16"/>
</dbReference>
<comment type="similarity">
    <text evidence="1">Belongs to the peptidase M16 family.</text>
</comment>
<protein>
    <submittedName>
        <fullName evidence="5">Pitrilysin family protein</fullName>
    </submittedName>
</protein>
<proteinExistence type="inferred from homology"/>
<comment type="caution">
    <text evidence="5">The sequence shown here is derived from an EMBL/GenBank/DDBJ whole genome shotgun (WGS) entry which is preliminary data.</text>
</comment>
<name>A0A9X3YKR5_9GAMM</name>
<dbReference type="EMBL" id="JAOVZO020000018">
    <property type="protein sequence ID" value="MDC8014181.1"/>
    <property type="molecule type" value="Genomic_DNA"/>
</dbReference>
<accession>A0A9X3YKR5</accession>
<feature type="domain" description="Peptidase M16 N-terminal" evidence="3">
    <location>
        <begin position="489"/>
        <end position="610"/>
    </location>
</feature>
<dbReference type="InterPro" id="IPR007863">
    <property type="entry name" value="Peptidase_M16_C"/>
</dbReference>
<keyword evidence="6" id="KW-1185">Reference proteome</keyword>
<dbReference type="InterPro" id="IPR050361">
    <property type="entry name" value="MPP/UQCRC_Complex"/>
</dbReference>
<keyword evidence="2" id="KW-0732">Signal</keyword>
<dbReference type="PANTHER" id="PTHR11851">
    <property type="entry name" value="METALLOPROTEASE"/>
    <property type="match status" value="1"/>
</dbReference>
<evidence type="ECO:0000313" key="6">
    <source>
        <dbReference type="Proteomes" id="UP001139971"/>
    </source>
</evidence>
<feature type="signal peptide" evidence="2">
    <location>
        <begin position="1"/>
        <end position="20"/>
    </location>
</feature>
<organism evidence="5 6">
    <name type="scientific">Tahibacter soli</name>
    <dbReference type="NCBI Taxonomy" id="2983605"/>
    <lineage>
        <taxon>Bacteria</taxon>
        <taxon>Pseudomonadati</taxon>
        <taxon>Pseudomonadota</taxon>
        <taxon>Gammaproteobacteria</taxon>
        <taxon>Lysobacterales</taxon>
        <taxon>Rhodanobacteraceae</taxon>
        <taxon>Tahibacter</taxon>
    </lineage>
</organism>
<dbReference type="Proteomes" id="UP001139971">
    <property type="component" value="Unassembled WGS sequence"/>
</dbReference>
<dbReference type="PANTHER" id="PTHR11851:SF49">
    <property type="entry name" value="MITOCHONDRIAL-PROCESSING PEPTIDASE SUBUNIT ALPHA"/>
    <property type="match status" value="1"/>
</dbReference>
<dbReference type="InterPro" id="IPR011765">
    <property type="entry name" value="Pept_M16_N"/>
</dbReference>
<reference evidence="5" key="1">
    <citation type="submission" date="2023-02" db="EMBL/GenBank/DDBJ databases">
        <title>Tahibacter soli sp. nov. isolated from soil.</title>
        <authorList>
            <person name="Baek J.H."/>
            <person name="Lee J.K."/>
            <person name="Choi D.G."/>
            <person name="Jeon C.O."/>
        </authorList>
    </citation>
    <scope>NUCLEOTIDE SEQUENCE</scope>
    <source>
        <strain evidence="5">BL</strain>
    </source>
</reference>
<evidence type="ECO:0000259" key="4">
    <source>
        <dbReference type="Pfam" id="PF05193"/>
    </source>
</evidence>
<dbReference type="RefSeq" id="WP_263541820.1">
    <property type="nucleotide sequence ID" value="NZ_JAOVZO020000018.1"/>
</dbReference>
<feature type="chain" id="PRO_5040739059" evidence="2">
    <location>
        <begin position="21"/>
        <end position="918"/>
    </location>
</feature>
<evidence type="ECO:0000256" key="1">
    <source>
        <dbReference type="ARBA" id="ARBA00007261"/>
    </source>
</evidence>
<feature type="domain" description="Peptidase M16 C-terminal" evidence="4">
    <location>
        <begin position="644"/>
        <end position="822"/>
    </location>
</feature>
<dbReference type="PROSITE" id="PS51257">
    <property type="entry name" value="PROKAR_LIPOPROTEIN"/>
    <property type="match status" value="1"/>
</dbReference>